<dbReference type="CDD" id="cd00082">
    <property type="entry name" value="HisKA"/>
    <property type="match status" value="1"/>
</dbReference>
<evidence type="ECO:0000256" key="9">
    <source>
        <dbReference type="ARBA" id="ARBA00022777"/>
    </source>
</evidence>
<keyword evidence="9" id="KW-0418">Kinase</keyword>
<keyword evidence="12" id="KW-0902">Two-component regulatory system</keyword>
<keyword evidence="10" id="KW-0067">ATP-binding</keyword>
<evidence type="ECO:0000256" key="2">
    <source>
        <dbReference type="ARBA" id="ARBA00004651"/>
    </source>
</evidence>
<feature type="domain" description="HAMP" evidence="14">
    <location>
        <begin position="35"/>
        <end position="89"/>
    </location>
</feature>
<dbReference type="SMART" id="SM00304">
    <property type="entry name" value="HAMP"/>
    <property type="match status" value="1"/>
</dbReference>
<keyword evidence="8" id="KW-0547">Nucleotide-binding</keyword>
<dbReference type="EC" id="2.7.13.3" evidence="3"/>
<dbReference type="SUPFAM" id="SSF158472">
    <property type="entry name" value="HAMP domain-like"/>
    <property type="match status" value="1"/>
</dbReference>
<keyword evidence="5" id="KW-0597">Phosphoprotein</keyword>
<evidence type="ECO:0000256" key="6">
    <source>
        <dbReference type="ARBA" id="ARBA00022679"/>
    </source>
</evidence>
<evidence type="ECO:0000256" key="8">
    <source>
        <dbReference type="ARBA" id="ARBA00022741"/>
    </source>
</evidence>
<evidence type="ECO:0000313" key="15">
    <source>
        <dbReference type="EMBL" id="MCU6766466.1"/>
    </source>
</evidence>
<evidence type="ECO:0000256" key="13">
    <source>
        <dbReference type="ARBA" id="ARBA00023136"/>
    </source>
</evidence>
<dbReference type="EMBL" id="JAOQJL010000031">
    <property type="protein sequence ID" value="MCU6766466.1"/>
    <property type="molecule type" value="Genomic_DNA"/>
</dbReference>
<dbReference type="Gene3D" id="6.10.340.10">
    <property type="match status" value="1"/>
</dbReference>
<comment type="caution">
    <text evidence="15">The sequence shown here is derived from an EMBL/GenBank/DDBJ whole genome shotgun (WGS) entry which is preliminary data.</text>
</comment>
<keyword evidence="4" id="KW-1003">Cell membrane</keyword>
<comment type="subcellular location">
    <subcellularLocation>
        <location evidence="2">Cell membrane</location>
        <topology evidence="2">Multi-pass membrane protein</topology>
    </subcellularLocation>
</comment>
<dbReference type="InterPro" id="IPR050398">
    <property type="entry name" value="HssS/ArlS-like"/>
</dbReference>
<keyword evidence="7" id="KW-0812">Transmembrane</keyword>
<dbReference type="InterPro" id="IPR036097">
    <property type="entry name" value="HisK_dim/P_sf"/>
</dbReference>
<keyword evidence="11" id="KW-1133">Transmembrane helix</keyword>
<accession>A0ABT2TXE7</accession>
<dbReference type="PROSITE" id="PS50885">
    <property type="entry name" value="HAMP"/>
    <property type="match status" value="1"/>
</dbReference>
<comment type="catalytic activity">
    <reaction evidence="1">
        <text>ATP + protein L-histidine = ADP + protein N-phospho-L-histidine.</text>
        <dbReference type="EC" id="2.7.13.3"/>
    </reaction>
</comment>
<dbReference type="RefSeq" id="WP_158422279.1">
    <property type="nucleotide sequence ID" value="NZ_JAOQJL010000031.1"/>
</dbReference>
<evidence type="ECO:0000256" key="4">
    <source>
        <dbReference type="ARBA" id="ARBA00022475"/>
    </source>
</evidence>
<evidence type="ECO:0000256" key="1">
    <source>
        <dbReference type="ARBA" id="ARBA00000085"/>
    </source>
</evidence>
<name>A0ABT2TXE7_9FIRM</name>
<dbReference type="PANTHER" id="PTHR45528">
    <property type="entry name" value="SENSOR HISTIDINE KINASE CPXA"/>
    <property type="match status" value="1"/>
</dbReference>
<dbReference type="CDD" id="cd06225">
    <property type="entry name" value="HAMP"/>
    <property type="match status" value="1"/>
</dbReference>
<reference evidence="15 16" key="1">
    <citation type="journal article" date="2021" name="ISME Commun">
        <title>Automated analysis of genomic sequences facilitates high-throughput and comprehensive description of bacteria.</title>
        <authorList>
            <person name="Hitch T.C.A."/>
        </authorList>
    </citation>
    <scope>NUCLEOTIDE SEQUENCE [LARGE SCALE GENOMIC DNA]</scope>
    <source>
        <strain evidence="15 16">Sanger_23</strain>
    </source>
</reference>
<proteinExistence type="predicted"/>
<evidence type="ECO:0000256" key="5">
    <source>
        <dbReference type="ARBA" id="ARBA00022553"/>
    </source>
</evidence>
<sequence>MPQMQDMSGVVLNSVPMIVAVIFLVVLLASQYFSGKIVAPIIRLSRYASQIKNTGDRELAPFDVQRKDEIGELGTSLNQLYARLGENCRALESANRSLEKENKRQEVFMRASSHQLKTPVAAAMLLIDGMIDEMGKYADVKTYLPQVKGKLIEMRDIVNNVLYLKLTIRKSLYCPSKGQWFLKKESGSVSLAPMEQERLLW</sequence>
<dbReference type="Gene3D" id="1.10.287.130">
    <property type="match status" value="1"/>
</dbReference>
<dbReference type="InterPro" id="IPR003660">
    <property type="entry name" value="HAMP_dom"/>
</dbReference>
<dbReference type="InterPro" id="IPR003661">
    <property type="entry name" value="HisK_dim/P_dom"/>
</dbReference>
<evidence type="ECO:0000256" key="12">
    <source>
        <dbReference type="ARBA" id="ARBA00023012"/>
    </source>
</evidence>
<evidence type="ECO:0000256" key="10">
    <source>
        <dbReference type="ARBA" id="ARBA00022840"/>
    </source>
</evidence>
<dbReference type="Pfam" id="PF00672">
    <property type="entry name" value="HAMP"/>
    <property type="match status" value="1"/>
</dbReference>
<dbReference type="Proteomes" id="UP001652409">
    <property type="component" value="Unassembled WGS sequence"/>
</dbReference>
<evidence type="ECO:0000256" key="7">
    <source>
        <dbReference type="ARBA" id="ARBA00022692"/>
    </source>
</evidence>
<protein>
    <recommendedName>
        <fullName evidence="3">histidine kinase</fullName>
        <ecNumber evidence="3">2.7.13.3</ecNumber>
    </recommendedName>
</protein>
<dbReference type="SUPFAM" id="SSF47384">
    <property type="entry name" value="Homodimeric domain of signal transducing histidine kinase"/>
    <property type="match status" value="1"/>
</dbReference>
<keyword evidence="13" id="KW-0472">Membrane</keyword>
<evidence type="ECO:0000256" key="3">
    <source>
        <dbReference type="ARBA" id="ARBA00012438"/>
    </source>
</evidence>
<dbReference type="PANTHER" id="PTHR45528:SF1">
    <property type="entry name" value="SENSOR HISTIDINE KINASE CPXA"/>
    <property type="match status" value="1"/>
</dbReference>
<evidence type="ECO:0000256" key="11">
    <source>
        <dbReference type="ARBA" id="ARBA00022989"/>
    </source>
</evidence>
<keyword evidence="6" id="KW-0808">Transferase</keyword>
<gene>
    <name evidence="15" type="ORF">OCV61_13780</name>
</gene>
<keyword evidence="16" id="KW-1185">Reference proteome</keyword>
<organism evidence="15 16">
    <name type="scientific">Blautia ammoniilytica</name>
    <dbReference type="NCBI Taxonomy" id="2981782"/>
    <lineage>
        <taxon>Bacteria</taxon>
        <taxon>Bacillati</taxon>
        <taxon>Bacillota</taxon>
        <taxon>Clostridia</taxon>
        <taxon>Lachnospirales</taxon>
        <taxon>Lachnospiraceae</taxon>
        <taxon>Blautia</taxon>
    </lineage>
</organism>
<evidence type="ECO:0000259" key="14">
    <source>
        <dbReference type="PROSITE" id="PS50885"/>
    </source>
</evidence>
<evidence type="ECO:0000313" key="16">
    <source>
        <dbReference type="Proteomes" id="UP001652409"/>
    </source>
</evidence>